<organism evidence="7 8">
    <name type="scientific">Acaulospora morrowiae</name>
    <dbReference type="NCBI Taxonomy" id="94023"/>
    <lineage>
        <taxon>Eukaryota</taxon>
        <taxon>Fungi</taxon>
        <taxon>Fungi incertae sedis</taxon>
        <taxon>Mucoromycota</taxon>
        <taxon>Glomeromycotina</taxon>
        <taxon>Glomeromycetes</taxon>
        <taxon>Diversisporales</taxon>
        <taxon>Acaulosporaceae</taxon>
        <taxon>Acaulospora</taxon>
    </lineage>
</organism>
<dbReference type="GO" id="GO:0008270">
    <property type="term" value="F:zinc ion binding"/>
    <property type="evidence" value="ECO:0007669"/>
    <property type="project" value="UniProtKB-KW"/>
</dbReference>
<feature type="domain" description="ZZ-type" evidence="6">
    <location>
        <begin position="463"/>
        <end position="523"/>
    </location>
</feature>
<feature type="region of interest" description="Disordered" evidence="5">
    <location>
        <begin position="233"/>
        <end position="257"/>
    </location>
</feature>
<evidence type="ECO:0000256" key="1">
    <source>
        <dbReference type="ARBA" id="ARBA00022723"/>
    </source>
</evidence>
<feature type="region of interest" description="Disordered" evidence="5">
    <location>
        <begin position="279"/>
        <end position="314"/>
    </location>
</feature>
<dbReference type="Proteomes" id="UP000789342">
    <property type="component" value="Unassembled WGS sequence"/>
</dbReference>
<evidence type="ECO:0000259" key="6">
    <source>
        <dbReference type="PROSITE" id="PS50135"/>
    </source>
</evidence>
<dbReference type="EMBL" id="CAJVPV010001416">
    <property type="protein sequence ID" value="CAG8496805.1"/>
    <property type="molecule type" value="Genomic_DNA"/>
</dbReference>
<evidence type="ECO:0000256" key="5">
    <source>
        <dbReference type="SAM" id="MobiDB-lite"/>
    </source>
</evidence>
<accession>A0A9N8ZIB6</accession>
<dbReference type="PANTHER" id="PTHR22705:SF0">
    <property type="entry name" value="ZZ-TYPE ZINC FINGER-CONTAINING PROTEIN 3"/>
    <property type="match status" value="1"/>
</dbReference>
<dbReference type="AlphaFoldDB" id="A0A9N8ZIB6"/>
<dbReference type="InterPro" id="IPR000433">
    <property type="entry name" value="Znf_ZZ"/>
</dbReference>
<feature type="compositionally biased region" description="Polar residues" evidence="5">
    <location>
        <begin position="293"/>
        <end position="304"/>
    </location>
</feature>
<evidence type="ECO:0000256" key="2">
    <source>
        <dbReference type="ARBA" id="ARBA00022771"/>
    </source>
</evidence>
<keyword evidence="2 4" id="KW-0863">Zinc-finger</keyword>
<dbReference type="OrthoDB" id="424753at2759"/>
<evidence type="ECO:0000313" key="8">
    <source>
        <dbReference type="Proteomes" id="UP000789342"/>
    </source>
</evidence>
<keyword evidence="8" id="KW-1185">Reference proteome</keyword>
<dbReference type="InterPro" id="IPR043145">
    <property type="entry name" value="Znf_ZZ_sf"/>
</dbReference>
<dbReference type="SUPFAM" id="SSF57850">
    <property type="entry name" value="RING/U-box"/>
    <property type="match status" value="1"/>
</dbReference>
<dbReference type="InterPro" id="IPR037830">
    <property type="entry name" value="ZZZ3"/>
</dbReference>
<evidence type="ECO:0000256" key="3">
    <source>
        <dbReference type="ARBA" id="ARBA00022833"/>
    </source>
</evidence>
<dbReference type="SMART" id="SM00291">
    <property type="entry name" value="ZnF_ZZ"/>
    <property type="match status" value="1"/>
</dbReference>
<protein>
    <submittedName>
        <fullName evidence="7">9194_t:CDS:1</fullName>
    </submittedName>
</protein>
<sequence length="548" mass="61689">MPIAFETSVNDSTSFQIGGHTADQVKEVTTNSFANFEVLSQHGHALRQTTQGEQEPLKIQEELAQGPIAHSLEEITRDLPRLPQYQVSESEEDVVNVSASETTEERAAITSNAEEVRELSLEEKLLNDNEDYEMVLRAINVLKFQLQQAKEDICKLKSVKEKALKDPIQFIEDLRNGTNEKPPKRQFVFGVPEVDWSKYHTNPLEYKAKLGKYAKSMHISSCLMIFTQQTNHSEKEAADDSKELKKNPSQSPQEDSLDLTELVHRKAQELGLKVPQNVVSTRSKRRTDRGSDDNSICANPSKMVNSREMKSSSRMNKIASAASDSTVTTNISCSSMSSKHPGYNLPRIDGEQCRLEHLRANRYRKITNSLKTRTLKQSSASSSKNKRSGKVSKIKSTAKLSSGKRPRRPRVSGIAYMEAQPPPTLYMPDDDDEVSIKNVMMSVDKVGEPQKSQPCNYPAGPIHHGFCCDSCHKDPIEGMRFICLDCDESHEIDLCEKCMIEGSFENDHHKKSHRFTVVTNPIPPHFDMDYVPERVGEYSYLGLFPPAP</sequence>
<keyword evidence="1" id="KW-0479">Metal-binding</keyword>
<comment type="caution">
    <text evidence="7">The sequence shown here is derived from an EMBL/GenBank/DDBJ whole genome shotgun (WGS) entry which is preliminary data.</text>
</comment>
<dbReference type="Gene3D" id="3.30.60.90">
    <property type="match status" value="1"/>
</dbReference>
<reference evidence="7" key="1">
    <citation type="submission" date="2021-06" db="EMBL/GenBank/DDBJ databases">
        <authorList>
            <person name="Kallberg Y."/>
            <person name="Tangrot J."/>
            <person name="Rosling A."/>
        </authorList>
    </citation>
    <scope>NUCLEOTIDE SEQUENCE</scope>
    <source>
        <strain evidence="7">CL551</strain>
    </source>
</reference>
<dbReference type="PROSITE" id="PS50135">
    <property type="entry name" value="ZF_ZZ_2"/>
    <property type="match status" value="1"/>
</dbReference>
<feature type="compositionally biased region" description="Basic and acidic residues" evidence="5">
    <location>
        <begin position="233"/>
        <end position="246"/>
    </location>
</feature>
<evidence type="ECO:0000313" key="7">
    <source>
        <dbReference type="EMBL" id="CAG8496805.1"/>
    </source>
</evidence>
<dbReference type="Pfam" id="PF00569">
    <property type="entry name" value="ZZ"/>
    <property type="match status" value="1"/>
</dbReference>
<evidence type="ECO:0000256" key="4">
    <source>
        <dbReference type="PROSITE-ProRule" id="PRU00228"/>
    </source>
</evidence>
<name>A0A9N8ZIB6_9GLOM</name>
<feature type="compositionally biased region" description="Basic residues" evidence="5">
    <location>
        <begin position="384"/>
        <end position="393"/>
    </location>
</feature>
<feature type="region of interest" description="Disordered" evidence="5">
    <location>
        <begin position="368"/>
        <end position="411"/>
    </location>
</feature>
<gene>
    <name evidence="7" type="ORF">AMORRO_LOCUS3054</name>
</gene>
<dbReference type="PANTHER" id="PTHR22705">
    <property type="entry name" value="ZINC FINGER, ZZ DOMAIN CONTAINING 3"/>
    <property type="match status" value="1"/>
</dbReference>
<proteinExistence type="predicted"/>
<keyword evidence="3" id="KW-0862">Zinc</keyword>